<comment type="caution">
    <text evidence="1">The sequence shown here is derived from an EMBL/GenBank/DDBJ whole genome shotgun (WGS) entry which is preliminary data.</text>
</comment>
<reference evidence="1 2" key="1">
    <citation type="journal article" date="2021" name="Appl. Environ. Microbiol.">
        <title>Genetic linkage and physical mapping for an oyster mushroom Pleurotus cornucopiae and QTL analysis for the trait cap color.</title>
        <authorList>
            <person name="Zhang Y."/>
            <person name="Gao W."/>
            <person name="Sonnenberg A."/>
            <person name="Chen Q."/>
            <person name="Zhang J."/>
            <person name="Huang C."/>
        </authorList>
    </citation>
    <scope>NUCLEOTIDE SEQUENCE [LARGE SCALE GENOMIC DNA]</scope>
    <source>
        <strain evidence="1">CCMSSC00406</strain>
    </source>
</reference>
<organism evidence="1 2">
    <name type="scientific">Pleurotus cornucopiae</name>
    <name type="common">Cornucopia mushroom</name>
    <dbReference type="NCBI Taxonomy" id="5321"/>
    <lineage>
        <taxon>Eukaryota</taxon>
        <taxon>Fungi</taxon>
        <taxon>Dikarya</taxon>
        <taxon>Basidiomycota</taxon>
        <taxon>Agaricomycotina</taxon>
        <taxon>Agaricomycetes</taxon>
        <taxon>Agaricomycetidae</taxon>
        <taxon>Agaricales</taxon>
        <taxon>Pleurotineae</taxon>
        <taxon>Pleurotaceae</taxon>
        <taxon>Pleurotus</taxon>
    </lineage>
</organism>
<dbReference type="Proteomes" id="UP000824881">
    <property type="component" value="Unassembled WGS sequence"/>
</dbReference>
<proteinExistence type="predicted"/>
<evidence type="ECO:0000313" key="1">
    <source>
        <dbReference type="EMBL" id="KAG9227248.1"/>
    </source>
</evidence>
<accession>A0ACB7JCV3</accession>
<dbReference type="EMBL" id="WQMT02000001">
    <property type="protein sequence ID" value="KAG9227248.1"/>
    <property type="molecule type" value="Genomic_DNA"/>
</dbReference>
<protein>
    <submittedName>
        <fullName evidence="1">Uncharacterized protein</fullName>
    </submittedName>
</protein>
<gene>
    <name evidence="1" type="ORF">CCMSSC00406_0004213</name>
</gene>
<sequence length="761" mass="84218">MSSIVALDSEANPVDFSTITSYPAPHASIIARPIFPTRPLLPVNPPPMALTSANLPDLPSPERDSTNEPFIVTSHIIPAAWPRSTPFVQIPFTGDYCGAKEGKKQAAEEMQTYLDKVRAETTASRTEEHRFQGREALLWISANRYIKKGAYRTGSGLTLLFVHGNGFNKETWDATIRYIFESTSHFDIAEVWSYEAVQTGDSALLNKGKVGAVYDCRDNSRDIVNFLNNFLAESPLKTPPTHLPQVSAAESDYRKKYGFKNRKLVGIGHSFGGLTMTLAALINPALFSSLINVDATIVSPLCYELTKNTYVPDTALGILLRRDRWGSREEAKALMLKSPFFASWHPDVLQSYVDYGLYAQSIPSSPGGEKVAKQQVLLKMPAVEEAATFADVTTFYEVWEMMKVVDERIPMFWIMPKPETTAFGGPVEAQIRVWRRRKNTSNVIINTDGHFVPQQAPGECGSTNRITITLKLSHIEVALDNGILVIVNKANARNTFIEPFVQELIQAFEYADRDDRVRVVVFTADHTVPAYCSGADLAEEWHLGGVDPNAVADHDYRNSGGRVSLAILRCRKITIAAVNGNAVGAGATALQLPFDFRFAWAGTKTAFPFASRAVSPEGVSSFLLPRFLGYSAAAALLLSGQIFLPTHPLLERLYFAVLPKREDVLPAALSFAKELASSTSMPSIVATKALLLHPPSSAEDAHIIESYLFKKMITGNRNDLIEWTKSFKERRPAVFIDTVDHMKEWAPWWKSLNDTPSAAKL</sequence>
<evidence type="ECO:0000313" key="2">
    <source>
        <dbReference type="Proteomes" id="UP000824881"/>
    </source>
</evidence>
<keyword evidence="2" id="KW-1185">Reference proteome</keyword>
<name>A0ACB7JCV3_PLECO</name>